<feature type="chain" id="PRO_5001639374" description="Leucine-rich repeat-containing N-terminal plant-type domain-containing protein" evidence="10">
    <location>
        <begin position="25"/>
        <end position="260"/>
    </location>
</feature>
<dbReference type="InterPro" id="IPR001611">
    <property type="entry name" value="Leu-rich_rpt"/>
</dbReference>
<evidence type="ECO:0000256" key="7">
    <source>
        <dbReference type="ARBA" id="ARBA00023136"/>
    </source>
</evidence>
<keyword evidence="4" id="KW-0433">Leucine-rich repeat</keyword>
<accession>A0A067KA79</accession>
<keyword evidence="6" id="KW-0677">Repeat</keyword>
<evidence type="ECO:0000259" key="11">
    <source>
        <dbReference type="Pfam" id="PF08263"/>
    </source>
</evidence>
<proteinExistence type="inferred from homology"/>
<dbReference type="InterPro" id="IPR013210">
    <property type="entry name" value="LRR_N_plant-typ"/>
</dbReference>
<evidence type="ECO:0000256" key="10">
    <source>
        <dbReference type="SAM" id="SignalP"/>
    </source>
</evidence>
<dbReference type="FunFam" id="3.80.10.10:FF:000400">
    <property type="entry name" value="Nuclear pore complex protein NUP107"/>
    <property type="match status" value="1"/>
</dbReference>
<dbReference type="InterPro" id="IPR032675">
    <property type="entry name" value="LRR_dom_sf"/>
</dbReference>
<comment type="subcellular location">
    <subcellularLocation>
        <location evidence="2">Membrane</location>
    </subcellularLocation>
    <subcellularLocation>
        <location evidence="1">Secreted</location>
        <location evidence="1">Cell wall</location>
    </subcellularLocation>
</comment>
<feature type="domain" description="Leucine-rich repeat-containing N-terminal plant-type" evidence="11">
    <location>
        <begin position="27"/>
        <end position="68"/>
    </location>
</feature>
<name>A0A067KA79_JATCU</name>
<dbReference type="InterPro" id="IPR050994">
    <property type="entry name" value="At_inactive_RLKs"/>
</dbReference>
<organism evidence="12 13">
    <name type="scientific">Jatropha curcas</name>
    <name type="common">Barbados nut</name>
    <dbReference type="NCBI Taxonomy" id="180498"/>
    <lineage>
        <taxon>Eukaryota</taxon>
        <taxon>Viridiplantae</taxon>
        <taxon>Streptophyta</taxon>
        <taxon>Embryophyta</taxon>
        <taxon>Tracheophyta</taxon>
        <taxon>Spermatophyta</taxon>
        <taxon>Magnoliopsida</taxon>
        <taxon>eudicotyledons</taxon>
        <taxon>Gunneridae</taxon>
        <taxon>Pentapetalae</taxon>
        <taxon>rosids</taxon>
        <taxon>fabids</taxon>
        <taxon>Malpighiales</taxon>
        <taxon>Euphorbiaceae</taxon>
        <taxon>Crotonoideae</taxon>
        <taxon>Jatropheae</taxon>
        <taxon>Jatropha</taxon>
    </lineage>
</organism>
<evidence type="ECO:0000256" key="1">
    <source>
        <dbReference type="ARBA" id="ARBA00004191"/>
    </source>
</evidence>
<dbReference type="PANTHER" id="PTHR48010:SF55">
    <property type="entry name" value="OS01G0607900 PROTEIN"/>
    <property type="match status" value="1"/>
</dbReference>
<keyword evidence="13" id="KW-1185">Reference proteome</keyword>
<keyword evidence="9" id="KW-0812">Transmembrane</keyword>
<dbReference type="Proteomes" id="UP000027138">
    <property type="component" value="Unassembled WGS sequence"/>
</dbReference>
<evidence type="ECO:0000313" key="13">
    <source>
        <dbReference type="Proteomes" id="UP000027138"/>
    </source>
</evidence>
<feature type="transmembrane region" description="Helical" evidence="9">
    <location>
        <begin position="238"/>
        <end position="258"/>
    </location>
</feature>
<reference evidence="12 13" key="1">
    <citation type="journal article" date="2014" name="PLoS ONE">
        <title>Global Analysis of Gene Expression Profiles in Physic Nut (Jatropha curcas L.) Seedlings Exposed to Salt Stress.</title>
        <authorList>
            <person name="Zhang L."/>
            <person name="Zhang C."/>
            <person name="Wu P."/>
            <person name="Chen Y."/>
            <person name="Li M."/>
            <person name="Jiang H."/>
            <person name="Wu G."/>
        </authorList>
    </citation>
    <scope>NUCLEOTIDE SEQUENCE [LARGE SCALE GENOMIC DNA]</scope>
    <source>
        <strain evidence="13">cv. GZQX0401</strain>
        <tissue evidence="12">Young leaves</tissue>
    </source>
</reference>
<gene>
    <name evidence="12" type="ORF">JCGZ_13533</name>
</gene>
<evidence type="ECO:0000256" key="4">
    <source>
        <dbReference type="ARBA" id="ARBA00022614"/>
    </source>
</evidence>
<dbReference type="Pfam" id="PF00560">
    <property type="entry name" value="LRR_1"/>
    <property type="match status" value="3"/>
</dbReference>
<feature type="transmembrane region" description="Helical" evidence="9">
    <location>
        <begin position="205"/>
        <end position="226"/>
    </location>
</feature>
<keyword evidence="9" id="KW-1133">Transmembrane helix</keyword>
<dbReference type="AlphaFoldDB" id="A0A067KA79"/>
<keyword evidence="7 9" id="KW-0472">Membrane</keyword>
<sequence length="260" mass="28946">MVDPIFLHIFLFLLLASTFPTTLCTETDISCLKSIKASLEDPNGYLSSWNFNNDTEGNICKFVEISCWLVYENWVLNIELRGMGLKGQFPNGIEKCTSLTGLDLSNNNLQGTIPSDISKKVHFVTSLDLSSNNFSGQIPEGIGRLSRLRTFNVSNNMLSGPVPNFFHAKFSADHYASNKGLCGGPLKRCRNSSKKFRFNYSFKDGFAIGYVVSLISAMVVYASYCIPWVNMGKKDGMITIPAMVMMMIVNNSCIVSQYQL</sequence>
<dbReference type="SUPFAM" id="SSF52058">
    <property type="entry name" value="L domain-like"/>
    <property type="match status" value="1"/>
</dbReference>
<evidence type="ECO:0000256" key="2">
    <source>
        <dbReference type="ARBA" id="ARBA00004370"/>
    </source>
</evidence>
<comment type="similarity">
    <text evidence="8">Belongs to the polygalacturonase-inhibiting protein family.</text>
</comment>
<evidence type="ECO:0000256" key="6">
    <source>
        <dbReference type="ARBA" id="ARBA00022737"/>
    </source>
</evidence>
<dbReference type="EMBL" id="KK914557">
    <property type="protein sequence ID" value="KDP33141.1"/>
    <property type="molecule type" value="Genomic_DNA"/>
</dbReference>
<dbReference type="PANTHER" id="PTHR48010">
    <property type="entry name" value="OS05G0588300 PROTEIN"/>
    <property type="match status" value="1"/>
</dbReference>
<dbReference type="Gene3D" id="3.80.10.10">
    <property type="entry name" value="Ribonuclease Inhibitor"/>
    <property type="match status" value="2"/>
</dbReference>
<evidence type="ECO:0000313" key="12">
    <source>
        <dbReference type="EMBL" id="KDP33141.1"/>
    </source>
</evidence>
<protein>
    <recommendedName>
        <fullName evidence="11">Leucine-rich repeat-containing N-terminal plant-type domain-containing protein</fullName>
    </recommendedName>
</protein>
<dbReference type="GO" id="GO:0016020">
    <property type="term" value="C:membrane"/>
    <property type="evidence" value="ECO:0007669"/>
    <property type="project" value="UniProtKB-SubCell"/>
</dbReference>
<evidence type="ECO:0000256" key="8">
    <source>
        <dbReference type="ARBA" id="ARBA00038043"/>
    </source>
</evidence>
<dbReference type="Pfam" id="PF08263">
    <property type="entry name" value="LRRNT_2"/>
    <property type="match status" value="1"/>
</dbReference>
<feature type="signal peptide" evidence="10">
    <location>
        <begin position="1"/>
        <end position="24"/>
    </location>
</feature>
<dbReference type="OrthoDB" id="2151624at2759"/>
<evidence type="ECO:0000256" key="5">
    <source>
        <dbReference type="ARBA" id="ARBA00022729"/>
    </source>
</evidence>
<evidence type="ECO:0000256" key="3">
    <source>
        <dbReference type="ARBA" id="ARBA00022512"/>
    </source>
</evidence>
<keyword evidence="3" id="KW-0964">Secreted</keyword>
<dbReference type="STRING" id="180498.A0A067KA79"/>
<keyword evidence="5 10" id="KW-0732">Signal</keyword>
<keyword evidence="3" id="KW-0134">Cell wall</keyword>
<evidence type="ECO:0000256" key="9">
    <source>
        <dbReference type="SAM" id="Phobius"/>
    </source>
</evidence>